<accession>A0A225VC43</accession>
<feature type="compositionally biased region" description="Polar residues" evidence="1">
    <location>
        <begin position="1"/>
        <end position="10"/>
    </location>
</feature>
<gene>
    <name evidence="2" type="ORF">PHMEG_00025251</name>
</gene>
<feature type="region of interest" description="Disordered" evidence="1">
    <location>
        <begin position="1"/>
        <end position="28"/>
    </location>
</feature>
<name>A0A225VC43_9STRA</name>
<sequence>MVSYDSTSPTDVKEEFINANTSEQANSRTTELDVVDDLVISKLTKSELQSTKPKTRAEKEVIRKRKYHQRKKNELTSLRELVYALSSQLEALQQLSNDSNWRDIALRQRFQRQTVEAEQMQLFASAKMQAMFIDKLCEQLPRIMKSRLMIEDPHCSAKHYQLFDNKYQFRSHVESVKACYTKVDDILCEFNNSQNGVTSSICYREKDGEVKYFQHLNRFIQPYNYEKTHQTMWKLAKLLHRQQDRQDFDDLGSPGDTVVIKFRLVRTLKSGVPVSVQQRYVHRRFMEINRTVLIWKTLSEGEGAFTGMHAEETGWVCLQPATEENSTLVRVCVRQAPMRYGNLSSNESTFYEFHQVLQSSVGEDMLEISTALDRMLLDDTLEGIDI</sequence>
<evidence type="ECO:0008006" key="4">
    <source>
        <dbReference type="Google" id="ProtNLM"/>
    </source>
</evidence>
<dbReference type="Proteomes" id="UP000198211">
    <property type="component" value="Unassembled WGS sequence"/>
</dbReference>
<proteinExistence type="predicted"/>
<dbReference type="AlphaFoldDB" id="A0A225VC43"/>
<keyword evidence="3" id="KW-1185">Reference proteome</keyword>
<feature type="compositionally biased region" description="Polar residues" evidence="1">
    <location>
        <begin position="18"/>
        <end position="28"/>
    </location>
</feature>
<comment type="caution">
    <text evidence="2">The sequence shown here is derived from an EMBL/GenBank/DDBJ whole genome shotgun (WGS) entry which is preliminary data.</text>
</comment>
<organism evidence="2 3">
    <name type="scientific">Phytophthora megakarya</name>
    <dbReference type="NCBI Taxonomy" id="4795"/>
    <lineage>
        <taxon>Eukaryota</taxon>
        <taxon>Sar</taxon>
        <taxon>Stramenopiles</taxon>
        <taxon>Oomycota</taxon>
        <taxon>Peronosporomycetes</taxon>
        <taxon>Peronosporales</taxon>
        <taxon>Peronosporaceae</taxon>
        <taxon>Phytophthora</taxon>
    </lineage>
</organism>
<dbReference type="EMBL" id="NBNE01005742">
    <property type="protein sequence ID" value="OWZ03081.1"/>
    <property type="molecule type" value="Genomic_DNA"/>
</dbReference>
<reference evidence="3" key="1">
    <citation type="submission" date="2017-03" db="EMBL/GenBank/DDBJ databases">
        <title>Phytopthora megakarya and P. palmivora, two closely related causual agents of cacao black pod achieved similar genome size and gene model numbers by different mechanisms.</title>
        <authorList>
            <person name="Ali S."/>
            <person name="Shao J."/>
            <person name="Larry D.J."/>
            <person name="Kronmiller B."/>
            <person name="Shen D."/>
            <person name="Strem M.D."/>
            <person name="Melnick R.L."/>
            <person name="Guiltinan M.J."/>
            <person name="Tyler B.M."/>
            <person name="Meinhardt L.W."/>
            <person name="Bailey B.A."/>
        </authorList>
    </citation>
    <scope>NUCLEOTIDE SEQUENCE [LARGE SCALE GENOMIC DNA]</scope>
    <source>
        <strain evidence="3">zdho120</strain>
    </source>
</reference>
<dbReference type="OrthoDB" id="162987at2759"/>
<evidence type="ECO:0000256" key="1">
    <source>
        <dbReference type="SAM" id="MobiDB-lite"/>
    </source>
</evidence>
<evidence type="ECO:0000313" key="3">
    <source>
        <dbReference type="Proteomes" id="UP000198211"/>
    </source>
</evidence>
<evidence type="ECO:0000313" key="2">
    <source>
        <dbReference type="EMBL" id="OWZ03081.1"/>
    </source>
</evidence>
<protein>
    <recommendedName>
        <fullName evidence="4">M96 mating-specific protein</fullName>
    </recommendedName>
</protein>